<dbReference type="Pfam" id="PF03422">
    <property type="entry name" value="CBM_6"/>
    <property type="match status" value="3"/>
</dbReference>
<dbReference type="PANTHER" id="PTHR43863:SF2">
    <property type="entry name" value="MALTASE-GLUCOAMYLASE"/>
    <property type="match status" value="1"/>
</dbReference>
<evidence type="ECO:0000313" key="5">
    <source>
        <dbReference type="Proteomes" id="UP001595548"/>
    </source>
</evidence>
<dbReference type="PROSITE" id="PS51175">
    <property type="entry name" value="CBM6"/>
    <property type="match status" value="4"/>
</dbReference>
<sequence length="1141" mass="120840">MRNVTTIASRRLALTSLVVGVLAAIQGLSATAETLASYEAENAGYYGGARVENNHDGFSGTGFLGGFTDSERGSAAVDFIVDAPKEGDYVANIRYANGTGSTKTLAMYLDDTYWRTVTFNAGAHWGDWKTASESIALDPGSHIVSLRFNNDNSGNVNLDRLSIEGNAPVVTNGELTVDSLLQLEHVGLSGGARIEAEHDGYSGDGYVGGFTDANQGSAQADFNVSLADSGDYRFTLRYANGTGSARSITFVVDGAAQTLALPATAGWGDYGTVSFSASLVAGVQPASFRYGATDTGNVNIDNIALQKIIADPDPVEPDPTEPVSVGNVDAGAMTLSGGTSLQSEHGGYNGTGFVGGFIDANKNLARARFTLAISEPGYHALTIRYANGTPTTQTLSVLGGTPASAQVSFPASGGWATWQQVTVNRWFASGEQEVELFFANTDSGNINIDAVDVTFLGEDDPDPVTPPDPDPVDPIEPTTPVGGADYQAERGFFSGGAEVRSDVSGFTGTGFVAQGNQAGSRVIFTVNAGTTGRQVVSIHYDNPTNDTKVAQLRIDGLVAGEIELAPTSGLQTLAYDMPLRRGVGTISLHALDDNTGGYLLDRITLQDGSDLADRGATVGYQTYEAEEGSTNASVRGPSRIFHEMEAEASGRKAVRLNQVGQYVEITLTQPANAMVLRASIPDTLDGVGQAQTIAVYANGNKLLDHEVTSYYSWVYGSYPYVSQPSQGSPQRYFDDSRVKFAQVLPAGTTLRLQVDSNSNAEWYDIDLIELEMLEPPRAKPPGFISVTEYGAVANDGIDDYDSVLNTIIAARNAGTGVWLPQGTFTLRDRVNVADITVTGAGPWYSVIAGQDGKGGFYATGGNVTLAHFMVSGETFERNDGADHAAFEGNFGRGSLIQNVWVEHTKVGLWTVSGTEGLLATQMRIRNTFADGVNLNKGILDTHITQSVIRNTGDDALAMWSQGEAVTRSAFINNTVQTPLLGNGAGIYGGTANQVRNSIFRDTLTGSAGIAIGTRFNPTPLTGTTIVDNCELIRTGGYEPNWETELPAIWIFADSLDITAPIRITNTDIVDSTYQAFLISWQKRVEGLYIGDVNINGTGSTVLEANATGNAYLERVNAQNVAGPATAWPDFLLEYGEGVTGL</sequence>
<dbReference type="Pfam" id="PF22815">
    <property type="entry name" value="CatAgl_D1"/>
    <property type="match status" value="1"/>
</dbReference>
<dbReference type="SUPFAM" id="SSF49785">
    <property type="entry name" value="Galactose-binding domain-like"/>
    <property type="match status" value="4"/>
</dbReference>
<feature type="domain" description="CBM6" evidence="3">
    <location>
        <begin position="484"/>
        <end position="606"/>
    </location>
</feature>
<keyword evidence="5" id="KW-1185">Reference proteome</keyword>
<dbReference type="InterPro" id="IPR005084">
    <property type="entry name" value="CBM6"/>
</dbReference>
<dbReference type="CDD" id="cd04083">
    <property type="entry name" value="CBM35_Lmo2446-like"/>
    <property type="match status" value="2"/>
</dbReference>
<dbReference type="InterPro" id="IPR011050">
    <property type="entry name" value="Pectin_lyase_fold/virulence"/>
</dbReference>
<feature type="signal peptide" evidence="2">
    <location>
        <begin position="1"/>
        <end position="32"/>
    </location>
</feature>
<evidence type="ECO:0000256" key="2">
    <source>
        <dbReference type="SAM" id="SignalP"/>
    </source>
</evidence>
<dbReference type="InterPro" id="IPR012334">
    <property type="entry name" value="Pectin_lyas_fold"/>
</dbReference>
<dbReference type="CDD" id="cd14490">
    <property type="entry name" value="CBM6-CBM35-CBM36_like_1"/>
    <property type="match status" value="1"/>
</dbReference>
<dbReference type="InterPro" id="IPR006584">
    <property type="entry name" value="Cellulose-bd_IV"/>
</dbReference>
<dbReference type="InterPro" id="IPR055149">
    <property type="entry name" value="Agl_cat_D2"/>
</dbReference>
<dbReference type="InterPro" id="IPR051816">
    <property type="entry name" value="Glycosyl_Hydrolase_31"/>
</dbReference>
<comment type="caution">
    <text evidence="4">The sequence shown here is derived from an EMBL/GenBank/DDBJ whole genome shotgun (WGS) entry which is preliminary data.</text>
</comment>
<dbReference type="SMART" id="SM00606">
    <property type="entry name" value="CBD_IV"/>
    <property type="match status" value="1"/>
</dbReference>
<dbReference type="Pfam" id="PF22816">
    <property type="entry name" value="CatAgl_D2"/>
    <property type="match status" value="1"/>
</dbReference>
<reference evidence="5" key="1">
    <citation type="journal article" date="2019" name="Int. J. Syst. Evol. Microbiol.">
        <title>The Global Catalogue of Microorganisms (GCM) 10K type strain sequencing project: providing services to taxonomists for standard genome sequencing and annotation.</title>
        <authorList>
            <consortium name="The Broad Institute Genomics Platform"/>
            <consortium name="The Broad Institute Genome Sequencing Center for Infectious Disease"/>
            <person name="Wu L."/>
            <person name="Ma J."/>
        </authorList>
    </citation>
    <scope>NUCLEOTIDE SEQUENCE [LARGE SCALE GENOMIC DNA]</scope>
    <source>
        <strain evidence="5">KCTC 52141</strain>
    </source>
</reference>
<dbReference type="SUPFAM" id="SSF51126">
    <property type="entry name" value="Pectin lyase-like"/>
    <property type="match status" value="1"/>
</dbReference>
<keyword evidence="1 2" id="KW-0732">Signal</keyword>
<organism evidence="4 5">
    <name type="scientific">Gilvimarinus japonicus</name>
    <dbReference type="NCBI Taxonomy" id="1796469"/>
    <lineage>
        <taxon>Bacteria</taxon>
        <taxon>Pseudomonadati</taxon>
        <taxon>Pseudomonadota</taxon>
        <taxon>Gammaproteobacteria</taxon>
        <taxon>Cellvibrionales</taxon>
        <taxon>Cellvibrionaceae</taxon>
        <taxon>Gilvimarinus</taxon>
    </lineage>
</organism>
<feature type="domain" description="CBM6" evidence="3">
    <location>
        <begin position="36"/>
        <end position="164"/>
    </location>
</feature>
<evidence type="ECO:0000313" key="4">
    <source>
        <dbReference type="EMBL" id="MFC3153948.1"/>
    </source>
</evidence>
<dbReference type="InterPro" id="IPR033801">
    <property type="entry name" value="CBM6-CBM35-CBM36-like_1"/>
</dbReference>
<protein>
    <submittedName>
        <fullName evidence="4">CBM35 domain-containing protein</fullName>
    </submittedName>
</protein>
<accession>A0ABV7HJ96</accession>
<feature type="domain" description="CBM6" evidence="3">
    <location>
        <begin position="179"/>
        <end position="306"/>
    </location>
</feature>
<dbReference type="Proteomes" id="UP001595548">
    <property type="component" value="Unassembled WGS sequence"/>
</dbReference>
<evidence type="ECO:0000259" key="3">
    <source>
        <dbReference type="PROSITE" id="PS51175"/>
    </source>
</evidence>
<dbReference type="RefSeq" id="WP_382414005.1">
    <property type="nucleotide sequence ID" value="NZ_AP031500.1"/>
</dbReference>
<feature type="domain" description="CBM6" evidence="3">
    <location>
        <begin position="326"/>
        <end position="454"/>
    </location>
</feature>
<evidence type="ECO:0000256" key="1">
    <source>
        <dbReference type="ARBA" id="ARBA00022729"/>
    </source>
</evidence>
<dbReference type="EMBL" id="JBHRTL010000003">
    <property type="protein sequence ID" value="MFC3153948.1"/>
    <property type="molecule type" value="Genomic_DNA"/>
</dbReference>
<gene>
    <name evidence="4" type="ORF">ACFOEB_01955</name>
</gene>
<dbReference type="PANTHER" id="PTHR43863">
    <property type="entry name" value="HYDROLASE, PUTATIVE (AFU_ORTHOLOGUE AFUA_1G03140)-RELATED"/>
    <property type="match status" value="1"/>
</dbReference>
<dbReference type="InterPro" id="IPR008979">
    <property type="entry name" value="Galactose-bd-like_sf"/>
</dbReference>
<proteinExistence type="predicted"/>
<dbReference type="Gene3D" id="2.60.120.260">
    <property type="entry name" value="Galactose-binding domain-like"/>
    <property type="match status" value="5"/>
</dbReference>
<dbReference type="Gene3D" id="2.160.20.10">
    <property type="entry name" value="Single-stranded right-handed beta-helix, Pectin lyase-like"/>
    <property type="match status" value="1"/>
</dbReference>
<feature type="chain" id="PRO_5047499507" evidence="2">
    <location>
        <begin position="33"/>
        <end position="1141"/>
    </location>
</feature>
<name>A0ABV7HJ96_9GAMM</name>